<reference evidence="1" key="1">
    <citation type="submission" date="2019-03" db="EMBL/GenBank/DDBJ databases">
        <authorList>
            <person name="Mank J."/>
            <person name="Almeida P."/>
        </authorList>
    </citation>
    <scope>NUCLEOTIDE SEQUENCE</scope>
    <source>
        <strain evidence="1">78183</strain>
    </source>
</reference>
<evidence type="ECO:0000313" key="1">
    <source>
        <dbReference type="EMBL" id="VFU54915.1"/>
    </source>
</evidence>
<organism evidence="1">
    <name type="scientific">Salix viminalis</name>
    <name type="common">Common osier</name>
    <name type="synonym">Basket willow</name>
    <dbReference type="NCBI Taxonomy" id="40686"/>
    <lineage>
        <taxon>Eukaryota</taxon>
        <taxon>Viridiplantae</taxon>
        <taxon>Streptophyta</taxon>
        <taxon>Embryophyta</taxon>
        <taxon>Tracheophyta</taxon>
        <taxon>Spermatophyta</taxon>
        <taxon>Magnoliopsida</taxon>
        <taxon>eudicotyledons</taxon>
        <taxon>Gunneridae</taxon>
        <taxon>Pentapetalae</taxon>
        <taxon>rosids</taxon>
        <taxon>fabids</taxon>
        <taxon>Malpighiales</taxon>
        <taxon>Salicaceae</taxon>
        <taxon>Saliceae</taxon>
        <taxon>Salix</taxon>
    </lineage>
</organism>
<gene>
    <name evidence="1" type="ORF">SVIM_LOCUS386933</name>
</gene>
<dbReference type="AlphaFoldDB" id="A0A6N2MR46"/>
<accession>A0A6N2MR46</accession>
<dbReference type="EMBL" id="CAADRP010001863">
    <property type="protein sequence ID" value="VFU54915.1"/>
    <property type="molecule type" value="Genomic_DNA"/>
</dbReference>
<proteinExistence type="predicted"/>
<name>A0A6N2MR46_SALVM</name>
<protein>
    <submittedName>
        <fullName evidence="1">Uncharacterized protein</fullName>
    </submittedName>
</protein>
<dbReference type="PANTHER" id="PTHR31008">
    <property type="entry name" value="COP1-INTERACTING PROTEIN-RELATED"/>
    <property type="match status" value="1"/>
</dbReference>
<sequence length="75" mass="8480">MAMTQLRQNQQSKLKQKLHYQILQAMDLRLTALKTELATALNHAFGAACSSEEITYLVEFCDYFGATDLKIEPKG</sequence>
<dbReference type="PANTHER" id="PTHR31008:SF5">
    <property type="entry name" value="EXPRESSED PROTEIN"/>
    <property type="match status" value="1"/>
</dbReference>